<sequence length="427" mass="47863">MKILFVAPEVVPFVRTGGLADVAGALPRAIGKIGHDIRVFMPRYKCVDANQDFPLKIYFFESKHFKSRGELYRLNGKDYPDNYEAFLGFCRGVLPLIEEIGWKPDIIHCNDWQTGPVCLYARSLQRTAIVYSVHNMANQGYFPDKEIENFAQVGIENAHVINTVSETYAKEIQTKEYGCGLEGLLKERTQDIYGILNGLDLDVWNPTTDKRIVKHYNRMTVSLKTLNKTNLQKALGLPVEAGIPLIGLISRLDAQKGFDILAEVITEILQLNCQVVVLGTGDPHYQDLLEEMKEKYPARIGLKLGFDDTLAHKIYAGSDIFLMPSKFEPCGQGQLISFKYGTIPLVRKTGGLADTVHIGVDGFVFEKYSSAALLAAVKEAIEAYKNKAAWAKLQQKVMSYDYSWHNSATRYISLYMKALAKIGIGVM</sequence>
<feature type="domain" description="Starch synthase catalytic" evidence="9">
    <location>
        <begin position="2"/>
        <end position="187"/>
    </location>
</feature>
<dbReference type="InterPro" id="IPR011835">
    <property type="entry name" value="GS/SS"/>
</dbReference>
<dbReference type="Proteomes" id="UP000176938">
    <property type="component" value="Unassembled WGS sequence"/>
</dbReference>
<evidence type="ECO:0000259" key="9">
    <source>
        <dbReference type="Pfam" id="PF08323"/>
    </source>
</evidence>
<evidence type="ECO:0000256" key="4">
    <source>
        <dbReference type="ARBA" id="ARBA00022676"/>
    </source>
</evidence>
<evidence type="ECO:0000256" key="1">
    <source>
        <dbReference type="ARBA" id="ARBA00001478"/>
    </source>
</evidence>
<evidence type="ECO:0000313" key="11">
    <source>
        <dbReference type="Proteomes" id="UP000176938"/>
    </source>
</evidence>
<dbReference type="InterPro" id="IPR013534">
    <property type="entry name" value="Starch_synth_cat_dom"/>
</dbReference>
<dbReference type="GO" id="GO:0005829">
    <property type="term" value="C:cytosol"/>
    <property type="evidence" value="ECO:0007669"/>
    <property type="project" value="TreeGrafter"/>
</dbReference>
<evidence type="ECO:0000256" key="7">
    <source>
        <dbReference type="HAMAP-Rule" id="MF_00484"/>
    </source>
</evidence>
<dbReference type="PANTHER" id="PTHR45825">
    <property type="entry name" value="GRANULE-BOUND STARCH SYNTHASE 1, CHLOROPLASTIC/AMYLOPLASTIC"/>
    <property type="match status" value="1"/>
</dbReference>
<dbReference type="Pfam" id="PF00534">
    <property type="entry name" value="Glycos_transf_1"/>
    <property type="match status" value="1"/>
</dbReference>
<proteinExistence type="inferred from homology"/>
<evidence type="ECO:0000256" key="3">
    <source>
        <dbReference type="ARBA" id="ARBA00010281"/>
    </source>
</evidence>
<name>A0A1F4RG33_UNCSA</name>
<dbReference type="GO" id="GO:0005978">
    <property type="term" value="P:glycogen biosynthetic process"/>
    <property type="evidence" value="ECO:0007669"/>
    <property type="project" value="UniProtKB-UniRule"/>
</dbReference>
<keyword evidence="5 7" id="KW-0808">Transferase</keyword>
<dbReference type="EMBL" id="METP01000008">
    <property type="protein sequence ID" value="OGC07142.1"/>
    <property type="molecule type" value="Genomic_DNA"/>
</dbReference>
<dbReference type="EC" id="2.4.1.21" evidence="7"/>
<evidence type="ECO:0000256" key="6">
    <source>
        <dbReference type="ARBA" id="ARBA00023056"/>
    </source>
</evidence>
<gene>
    <name evidence="7" type="primary">glgA</name>
    <name evidence="10" type="ORF">A3H38_03825</name>
</gene>
<dbReference type="CDD" id="cd03791">
    <property type="entry name" value="GT5_Glycogen_synthase_DULL1-like"/>
    <property type="match status" value="1"/>
</dbReference>
<comment type="pathway">
    <text evidence="7">Glycan biosynthesis; glycogen biosynthesis.</text>
</comment>
<keyword evidence="4 7" id="KW-0328">Glycosyltransferase</keyword>
<comment type="function">
    <text evidence="2 7">Synthesizes alpha-1,4-glucan chains using ADP-glucose.</text>
</comment>
<dbReference type="InterPro" id="IPR001296">
    <property type="entry name" value="Glyco_trans_1"/>
</dbReference>
<dbReference type="HAMAP" id="MF_00484">
    <property type="entry name" value="Glycogen_synth"/>
    <property type="match status" value="1"/>
</dbReference>
<dbReference type="GO" id="GO:0004373">
    <property type="term" value="F:alpha-1,4-glucan glucosyltransferase (UDP-glucose donor) activity"/>
    <property type="evidence" value="ECO:0007669"/>
    <property type="project" value="InterPro"/>
</dbReference>
<accession>A0A1F4RG33</accession>
<dbReference type="GO" id="GO:0009011">
    <property type="term" value="F:alpha-1,4-glucan glucosyltransferase (ADP-glucose donor) activity"/>
    <property type="evidence" value="ECO:0007669"/>
    <property type="project" value="UniProtKB-UniRule"/>
</dbReference>
<keyword evidence="6 7" id="KW-0320">Glycogen biosynthesis</keyword>
<dbReference type="PANTHER" id="PTHR45825:SF11">
    <property type="entry name" value="ALPHA AMYLASE DOMAIN-CONTAINING PROTEIN"/>
    <property type="match status" value="1"/>
</dbReference>
<comment type="catalytic activity">
    <reaction evidence="1 7">
        <text>[(1-&gt;4)-alpha-D-glucosyl](n) + ADP-alpha-D-glucose = [(1-&gt;4)-alpha-D-glucosyl](n+1) + ADP + H(+)</text>
        <dbReference type="Rhea" id="RHEA:18189"/>
        <dbReference type="Rhea" id="RHEA-COMP:9584"/>
        <dbReference type="Rhea" id="RHEA-COMP:9587"/>
        <dbReference type="ChEBI" id="CHEBI:15378"/>
        <dbReference type="ChEBI" id="CHEBI:15444"/>
        <dbReference type="ChEBI" id="CHEBI:57498"/>
        <dbReference type="ChEBI" id="CHEBI:456216"/>
        <dbReference type="EC" id="2.4.1.21"/>
    </reaction>
</comment>
<comment type="caution">
    <text evidence="10">The sequence shown here is derived from an EMBL/GenBank/DDBJ whole genome shotgun (WGS) entry which is preliminary data.</text>
</comment>
<evidence type="ECO:0000256" key="5">
    <source>
        <dbReference type="ARBA" id="ARBA00022679"/>
    </source>
</evidence>
<evidence type="ECO:0000313" key="10">
    <source>
        <dbReference type="EMBL" id="OGC07142.1"/>
    </source>
</evidence>
<evidence type="ECO:0000259" key="8">
    <source>
        <dbReference type="Pfam" id="PF00534"/>
    </source>
</evidence>
<dbReference type="AlphaFoldDB" id="A0A1F4RG33"/>
<protein>
    <recommendedName>
        <fullName evidence="7">Glycogen synthase</fullName>
        <ecNumber evidence="7">2.4.1.21</ecNumber>
    </recommendedName>
    <alternativeName>
        <fullName evidence="7">Starch [bacterial glycogen] synthase</fullName>
    </alternativeName>
</protein>
<reference evidence="10 11" key="1">
    <citation type="journal article" date="2016" name="Nat. Commun.">
        <title>Thousands of microbial genomes shed light on interconnected biogeochemical processes in an aquifer system.</title>
        <authorList>
            <person name="Anantharaman K."/>
            <person name="Brown C.T."/>
            <person name="Hug L.A."/>
            <person name="Sharon I."/>
            <person name="Castelle C.J."/>
            <person name="Probst A.J."/>
            <person name="Thomas B.C."/>
            <person name="Singh A."/>
            <person name="Wilkins M.J."/>
            <person name="Karaoz U."/>
            <person name="Brodie E.L."/>
            <person name="Williams K.H."/>
            <person name="Hubbard S.S."/>
            <person name="Banfield J.F."/>
        </authorList>
    </citation>
    <scope>NUCLEOTIDE SEQUENCE [LARGE SCALE GENOMIC DNA]</scope>
</reference>
<evidence type="ECO:0000256" key="2">
    <source>
        <dbReference type="ARBA" id="ARBA00002764"/>
    </source>
</evidence>
<feature type="domain" description="Glycosyl transferase family 1" evidence="8">
    <location>
        <begin position="244"/>
        <end position="392"/>
    </location>
</feature>
<comment type="similarity">
    <text evidence="3 7">Belongs to the glycosyltransferase 1 family. Bacterial/plant glycogen synthase subfamily.</text>
</comment>
<feature type="binding site" evidence="7">
    <location>
        <position position="15"/>
    </location>
    <ligand>
        <name>ADP-alpha-D-glucose</name>
        <dbReference type="ChEBI" id="CHEBI:57498"/>
    </ligand>
</feature>
<dbReference type="SUPFAM" id="SSF53756">
    <property type="entry name" value="UDP-Glycosyltransferase/glycogen phosphorylase"/>
    <property type="match status" value="1"/>
</dbReference>
<organism evidence="10 11">
    <name type="scientific">candidate division WOR-1 bacterium RIFCSPLOWO2_02_FULL_46_20</name>
    <dbReference type="NCBI Taxonomy" id="1802567"/>
    <lineage>
        <taxon>Bacteria</taxon>
        <taxon>Bacillati</taxon>
        <taxon>Saganbacteria</taxon>
    </lineage>
</organism>
<dbReference type="UniPathway" id="UPA00164"/>
<dbReference type="Pfam" id="PF08323">
    <property type="entry name" value="Glyco_transf_5"/>
    <property type="match status" value="1"/>
</dbReference>
<dbReference type="Gene3D" id="3.40.50.2000">
    <property type="entry name" value="Glycogen Phosphorylase B"/>
    <property type="match status" value="2"/>
</dbReference>
<dbReference type="NCBIfam" id="TIGR02095">
    <property type="entry name" value="glgA"/>
    <property type="match status" value="1"/>
</dbReference>